<dbReference type="RefSeq" id="XP_030630546.1">
    <property type="nucleotide sequence ID" value="XM_030774686.1"/>
</dbReference>
<dbReference type="Gene3D" id="3.40.30.10">
    <property type="entry name" value="Glutaredoxin"/>
    <property type="match status" value="2"/>
</dbReference>
<keyword evidence="13" id="KW-0676">Redox-active center</keyword>
<feature type="transmembrane region" description="Helical" evidence="19">
    <location>
        <begin position="369"/>
        <end position="392"/>
    </location>
</feature>
<evidence type="ECO:0000256" key="2">
    <source>
        <dbReference type="ARBA" id="ARBA00004389"/>
    </source>
</evidence>
<dbReference type="PROSITE" id="PS51352">
    <property type="entry name" value="THIOREDOXIN_2"/>
    <property type="match status" value="1"/>
</dbReference>
<evidence type="ECO:0000256" key="7">
    <source>
        <dbReference type="ARBA" id="ARBA00022824"/>
    </source>
</evidence>
<dbReference type="PANTHER" id="PTHR46426">
    <property type="entry name" value="PROTEIN DISULFIDE-ISOMERASE TMX3"/>
    <property type="match status" value="1"/>
</dbReference>
<evidence type="ECO:0000256" key="9">
    <source>
        <dbReference type="ARBA" id="ARBA00023136"/>
    </source>
</evidence>
<keyword evidence="9 19" id="KW-0472">Membrane</keyword>
<keyword evidence="5 19" id="KW-0812">Transmembrane</keyword>
<dbReference type="InterPro" id="IPR013766">
    <property type="entry name" value="Thioredoxin_domain"/>
</dbReference>
<dbReference type="CTD" id="553578"/>
<dbReference type="InterPro" id="IPR036249">
    <property type="entry name" value="Thioredoxin-like_sf"/>
</dbReference>
<organism evidence="22 23">
    <name type="scientific">Chanos chanos</name>
    <name type="common">Milkfish</name>
    <name type="synonym">Mugil chanos</name>
    <dbReference type="NCBI Taxonomy" id="29144"/>
    <lineage>
        <taxon>Eukaryota</taxon>
        <taxon>Metazoa</taxon>
        <taxon>Chordata</taxon>
        <taxon>Craniata</taxon>
        <taxon>Vertebrata</taxon>
        <taxon>Euteleostomi</taxon>
        <taxon>Actinopterygii</taxon>
        <taxon>Neopterygii</taxon>
        <taxon>Teleostei</taxon>
        <taxon>Ostariophysi</taxon>
        <taxon>Gonorynchiformes</taxon>
        <taxon>Chanidae</taxon>
        <taxon>Chanos</taxon>
    </lineage>
</organism>
<dbReference type="EC" id="5.3.4.1" evidence="4"/>
<gene>
    <name evidence="23" type="primary">tmx3a</name>
</gene>
<evidence type="ECO:0000256" key="8">
    <source>
        <dbReference type="ARBA" id="ARBA00022989"/>
    </source>
</evidence>
<evidence type="ECO:0000256" key="11">
    <source>
        <dbReference type="ARBA" id="ARBA00023180"/>
    </source>
</evidence>
<evidence type="ECO:0000259" key="21">
    <source>
        <dbReference type="PROSITE" id="PS51352"/>
    </source>
</evidence>
<keyword evidence="6 20" id="KW-0732">Signal</keyword>
<keyword evidence="10" id="KW-1015">Disulfide bond</keyword>
<evidence type="ECO:0000256" key="19">
    <source>
        <dbReference type="SAM" id="Phobius"/>
    </source>
</evidence>
<dbReference type="GO" id="GO:0009986">
    <property type="term" value="C:cell surface"/>
    <property type="evidence" value="ECO:0007669"/>
    <property type="project" value="TreeGrafter"/>
</dbReference>
<comment type="function">
    <text evidence="14">Probable disulfide isomerase, which participates in the folding of proteins containing disulfide bonds. May act as a dithiol oxidase. Acts as a regulator of endoplasmic reticulum-mitochondria contact sites via its ability to regulate redox signals.</text>
</comment>
<evidence type="ECO:0000256" key="14">
    <source>
        <dbReference type="ARBA" id="ARBA00045246"/>
    </source>
</evidence>
<dbReference type="Pfam" id="PF13848">
    <property type="entry name" value="Thioredoxin_6"/>
    <property type="match status" value="1"/>
</dbReference>
<evidence type="ECO:0000256" key="10">
    <source>
        <dbReference type="ARBA" id="ARBA00023157"/>
    </source>
</evidence>
<protein>
    <recommendedName>
        <fullName evidence="15">Protein disulfide-isomerase TMX3</fullName>
        <ecNumber evidence="4">5.3.4.1</ecNumber>
    </recommendedName>
    <alternativeName>
        <fullName evidence="16">Thioredoxin domain-containing protein 10</fullName>
    </alternativeName>
    <alternativeName>
        <fullName evidence="17">Thioredoxin-related transmembrane protein 3</fullName>
    </alternativeName>
</protein>
<evidence type="ECO:0000313" key="22">
    <source>
        <dbReference type="Proteomes" id="UP000504632"/>
    </source>
</evidence>
<keyword evidence="22" id="KW-1185">Reference proteome</keyword>
<dbReference type="AlphaFoldDB" id="A0A6J2VGX0"/>
<dbReference type="InterPro" id="IPR052250">
    <property type="entry name" value="PDI_TMX3"/>
</dbReference>
<dbReference type="GeneID" id="115812202"/>
<feature type="compositionally biased region" description="Basic and acidic residues" evidence="18">
    <location>
        <begin position="424"/>
        <end position="438"/>
    </location>
</feature>
<feature type="compositionally biased region" description="Low complexity" evidence="18">
    <location>
        <begin position="398"/>
        <end position="411"/>
    </location>
</feature>
<dbReference type="PANTHER" id="PTHR46426:SF1">
    <property type="entry name" value="PROTEIN DISULFIDE-ISOMERASE TMX3"/>
    <property type="match status" value="1"/>
</dbReference>
<comment type="catalytic activity">
    <reaction evidence="1">
        <text>Catalyzes the rearrangement of -S-S- bonds in proteins.</text>
        <dbReference type="EC" id="5.3.4.1"/>
    </reaction>
</comment>
<name>A0A6J2VGX0_CHACN</name>
<proteinExistence type="inferred from homology"/>
<dbReference type="GO" id="GO:0005789">
    <property type="term" value="C:endoplasmic reticulum membrane"/>
    <property type="evidence" value="ECO:0007669"/>
    <property type="project" value="UniProtKB-SubCell"/>
</dbReference>
<feature type="signal peptide" evidence="20">
    <location>
        <begin position="1"/>
        <end position="21"/>
    </location>
</feature>
<dbReference type="PRINTS" id="PR00421">
    <property type="entry name" value="THIOREDOXIN"/>
</dbReference>
<evidence type="ECO:0000256" key="13">
    <source>
        <dbReference type="ARBA" id="ARBA00023284"/>
    </source>
</evidence>
<feature type="region of interest" description="Disordered" evidence="18">
    <location>
        <begin position="398"/>
        <end position="438"/>
    </location>
</feature>
<dbReference type="OrthoDB" id="74910at2759"/>
<evidence type="ECO:0000256" key="5">
    <source>
        <dbReference type="ARBA" id="ARBA00022692"/>
    </source>
</evidence>
<reference evidence="23" key="1">
    <citation type="submission" date="2025-08" db="UniProtKB">
        <authorList>
            <consortium name="RefSeq"/>
        </authorList>
    </citation>
    <scope>IDENTIFICATION</scope>
</reference>
<keyword evidence="8 19" id="KW-1133">Transmembrane helix</keyword>
<dbReference type="SUPFAM" id="SSF52833">
    <property type="entry name" value="Thioredoxin-like"/>
    <property type="match status" value="1"/>
</dbReference>
<keyword evidence="12" id="KW-0413">Isomerase</keyword>
<evidence type="ECO:0000256" key="4">
    <source>
        <dbReference type="ARBA" id="ARBA00012723"/>
    </source>
</evidence>
<evidence type="ECO:0000256" key="17">
    <source>
        <dbReference type="ARBA" id="ARBA00082271"/>
    </source>
</evidence>
<comment type="similarity">
    <text evidence="3">Belongs to the protein disulfide isomerase family.</text>
</comment>
<sequence length="438" mass="49521">MARIRHFVLKVFLLNITVVAAYVEELDGTFKETRLNEPWLVEFYAPWCDYCKVFESVWYEVGAELKSLGSPVNVGKIDTTVHNNVASEFGIRGYPTIKLFKGDQSFDYKGPRTKDAIIDFTNRVAGPIVRPLTSPHLFQHVMSRHDLFFVYIGGESSLKEEYLKVAAEYIVYIHFFSAPENILPKAVTLQGVPTVAVFKDGTYYLYSEYEDGDLSAWVNRERFLGYQQMDSFTLYHMGETSKLVALAVVDEMNPSEESIRYKTLMERIATEYRNHYNREFQFGYMNGNAYINGLVMGEVLMPSIIALNLSNDGYYLPKQQIETLEDLVQFLDSILDGTAQLLGGNGFFQQIHRTVYNAKSTLMSMFQNAPGFVCLLLSLPLGLVVFVLYGICTAVPDDSSQSDSSPLLLQSHSEDTQGATSAEQKAEEQKSSEAKKED</sequence>
<dbReference type="FunFam" id="3.40.30.10:FF:000115">
    <property type="entry name" value="protein disulfide-isomerase TMX3 isoform X1"/>
    <property type="match status" value="1"/>
</dbReference>
<dbReference type="InParanoid" id="A0A6J2VGX0"/>
<evidence type="ECO:0000256" key="12">
    <source>
        <dbReference type="ARBA" id="ARBA00023235"/>
    </source>
</evidence>
<evidence type="ECO:0000256" key="16">
    <source>
        <dbReference type="ARBA" id="ARBA00078921"/>
    </source>
</evidence>
<evidence type="ECO:0000313" key="23">
    <source>
        <dbReference type="RefSeq" id="XP_030630546.1"/>
    </source>
</evidence>
<comment type="subcellular location">
    <subcellularLocation>
        <location evidence="2">Endoplasmic reticulum membrane</location>
        <topology evidence="2">Single-pass membrane protein</topology>
    </subcellularLocation>
</comment>
<feature type="chain" id="PRO_5026785967" description="Protein disulfide-isomerase TMX3" evidence="20">
    <location>
        <begin position="22"/>
        <end position="438"/>
    </location>
</feature>
<dbReference type="GO" id="GO:0003756">
    <property type="term" value="F:protein disulfide isomerase activity"/>
    <property type="evidence" value="ECO:0007669"/>
    <property type="project" value="UniProtKB-EC"/>
</dbReference>
<evidence type="ECO:0000256" key="18">
    <source>
        <dbReference type="SAM" id="MobiDB-lite"/>
    </source>
</evidence>
<dbReference type="FunFam" id="3.40.30.10:FF:000121">
    <property type="entry name" value="protein disulfide-isomerase TMX3 isoform X1"/>
    <property type="match status" value="1"/>
</dbReference>
<accession>A0A6J2VGX0</accession>
<evidence type="ECO:0000256" key="1">
    <source>
        <dbReference type="ARBA" id="ARBA00001182"/>
    </source>
</evidence>
<evidence type="ECO:0000256" key="3">
    <source>
        <dbReference type="ARBA" id="ARBA00006347"/>
    </source>
</evidence>
<feature type="domain" description="Thioredoxin" evidence="21">
    <location>
        <begin position="12"/>
        <end position="126"/>
    </location>
</feature>
<evidence type="ECO:0000256" key="20">
    <source>
        <dbReference type="SAM" id="SignalP"/>
    </source>
</evidence>
<keyword evidence="7" id="KW-0256">Endoplasmic reticulum</keyword>
<dbReference type="Pfam" id="PF00085">
    <property type="entry name" value="Thioredoxin"/>
    <property type="match status" value="1"/>
</dbReference>
<keyword evidence="11" id="KW-0325">Glycoprotein</keyword>
<evidence type="ECO:0000256" key="15">
    <source>
        <dbReference type="ARBA" id="ARBA00067400"/>
    </source>
</evidence>
<evidence type="ECO:0000256" key="6">
    <source>
        <dbReference type="ARBA" id="ARBA00022729"/>
    </source>
</evidence>
<dbReference type="Proteomes" id="UP000504632">
    <property type="component" value="Chromosome 5"/>
</dbReference>